<evidence type="ECO:0000259" key="4">
    <source>
        <dbReference type="Pfam" id="PF02769"/>
    </source>
</evidence>
<dbReference type="InterPro" id="IPR016188">
    <property type="entry name" value="PurM-like_N"/>
</dbReference>
<feature type="binding site" evidence="2">
    <location>
        <position position="220"/>
    </location>
    <ligand>
        <name>Mg(2+)</name>
        <dbReference type="ChEBI" id="CHEBI:18420"/>
        <label>3</label>
    </ligand>
</feature>
<evidence type="ECO:0000256" key="1">
    <source>
        <dbReference type="ARBA" id="ARBA00022977"/>
    </source>
</evidence>
<protein>
    <recommendedName>
        <fullName evidence="2">Thiamine-monophosphate kinase</fullName>
        <shortName evidence="2">TMP kinase</shortName>
        <shortName evidence="2">Thiamine-phosphate kinase</shortName>
        <ecNumber evidence="2">2.7.4.16</ecNumber>
    </recommendedName>
</protein>
<dbReference type="GO" id="GO:0009030">
    <property type="term" value="F:thiamine-phosphate kinase activity"/>
    <property type="evidence" value="ECO:0007669"/>
    <property type="project" value="UniProtKB-UniRule"/>
</dbReference>
<dbReference type="InterPro" id="IPR006283">
    <property type="entry name" value="ThiL-like"/>
</dbReference>
<keyword evidence="2 5" id="KW-0418">Kinase</keyword>
<comment type="function">
    <text evidence="2">Catalyzes the ATP-dependent phosphorylation of thiamine-monophosphate (TMP) to form thiamine-pyrophosphate (TPP), the active form of vitamin B1.</text>
</comment>
<feature type="domain" description="PurM-like N-terminal" evidence="3">
    <location>
        <begin position="30"/>
        <end position="142"/>
    </location>
</feature>
<accession>A0A4R6RJB7</accession>
<comment type="similarity">
    <text evidence="2">Belongs to the thiamine-monophosphate kinase family.</text>
</comment>
<dbReference type="PANTHER" id="PTHR30270">
    <property type="entry name" value="THIAMINE-MONOPHOSPHATE KINASE"/>
    <property type="match status" value="1"/>
</dbReference>
<proteinExistence type="inferred from homology"/>
<comment type="caution">
    <text evidence="5">The sequence shown here is derived from an EMBL/GenBank/DDBJ whole genome shotgun (WGS) entry which is preliminary data.</text>
</comment>
<feature type="domain" description="PurM-like C-terminal" evidence="4">
    <location>
        <begin position="157"/>
        <end position="314"/>
    </location>
</feature>
<sequence length="331" mass="33691">MTGADRPGEFELIARVFAPLAGEGAFGLVDDAAVLTPPPGEDLVLTKDAVVAGVHFFPDDPWDAVAQKALRVNLSDLAAKGARPLGYLLGLGLPDGWRTEDAEALGRGLALDQDAYGLRLLGGDTVRSPERLMLSVTVFGAVPAGRMARRGGATPRDVIVVTGTIGDAALGLKLRLDAGLSGRLGLADADRDHLLDRYLLPRPRSAVAGAVLAHAGGAMDVSDGLVGDLAKMAAASGVAIRLDASRVPLSDAARAAIAADPALLRTALGGGDDYEIAVALDEDDCDAFVDACRDAGVAATPIGRAEAGRGVTVVGTDGAVMDLGAGSYAHF</sequence>
<dbReference type="GO" id="GO:0000287">
    <property type="term" value="F:magnesium ion binding"/>
    <property type="evidence" value="ECO:0007669"/>
    <property type="project" value="UniProtKB-UniRule"/>
</dbReference>
<dbReference type="SUPFAM" id="SSF56042">
    <property type="entry name" value="PurM C-terminal domain-like"/>
    <property type="match status" value="1"/>
</dbReference>
<dbReference type="EC" id="2.7.4.16" evidence="2"/>
<feature type="binding site" evidence="2">
    <location>
        <position position="272"/>
    </location>
    <ligand>
        <name>substrate</name>
    </ligand>
</feature>
<dbReference type="InterPro" id="IPR036676">
    <property type="entry name" value="PurM-like_C_sf"/>
</dbReference>
<feature type="binding site" evidence="2">
    <location>
        <position position="31"/>
    </location>
    <ligand>
        <name>Mg(2+)</name>
        <dbReference type="ChEBI" id="CHEBI:18420"/>
        <label>4</label>
    </ligand>
</feature>
<dbReference type="Pfam" id="PF00586">
    <property type="entry name" value="AIRS"/>
    <property type="match status" value="1"/>
</dbReference>
<keyword evidence="2" id="KW-0067">ATP-binding</keyword>
<reference evidence="5 6" key="1">
    <citation type="submission" date="2019-03" db="EMBL/GenBank/DDBJ databases">
        <title>Genomic Encyclopedia of Type Strains, Phase IV (KMG-IV): sequencing the most valuable type-strain genomes for metagenomic binning, comparative biology and taxonomic classification.</title>
        <authorList>
            <person name="Goeker M."/>
        </authorList>
    </citation>
    <scope>NUCLEOTIDE SEQUENCE [LARGE SCALE GENOMIC DNA]</scope>
    <source>
        <strain evidence="5 6">DSM 102969</strain>
    </source>
</reference>
<dbReference type="Pfam" id="PF02769">
    <property type="entry name" value="AIRS_C"/>
    <property type="match status" value="1"/>
</dbReference>
<dbReference type="InterPro" id="IPR036921">
    <property type="entry name" value="PurM-like_N_sf"/>
</dbReference>
<evidence type="ECO:0000259" key="3">
    <source>
        <dbReference type="Pfam" id="PF00586"/>
    </source>
</evidence>
<dbReference type="HAMAP" id="MF_02128">
    <property type="entry name" value="TMP_kinase"/>
    <property type="match status" value="1"/>
</dbReference>
<feature type="binding site" evidence="2">
    <location>
        <position position="48"/>
    </location>
    <ligand>
        <name>Mg(2+)</name>
        <dbReference type="ChEBI" id="CHEBI:18420"/>
        <label>1</label>
    </ligand>
</feature>
<keyword evidence="2" id="KW-0808">Transferase</keyword>
<feature type="binding site" evidence="2">
    <location>
        <position position="55"/>
    </location>
    <ligand>
        <name>substrate</name>
    </ligand>
</feature>
<feature type="binding site" evidence="2">
    <location>
        <position position="222"/>
    </location>
    <ligand>
        <name>ATP</name>
        <dbReference type="ChEBI" id="CHEBI:30616"/>
    </ligand>
</feature>
<dbReference type="GO" id="GO:0005524">
    <property type="term" value="F:ATP binding"/>
    <property type="evidence" value="ECO:0007669"/>
    <property type="project" value="UniProtKB-UniRule"/>
</dbReference>
<keyword evidence="6" id="KW-1185">Reference proteome</keyword>
<evidence type="ECO:0000256" key="2">
    <source>
        <dbReference type="HAMAP-Rule" id="MF_02128"/>
    </source>
</evidence>
<dbReference type="GO" id="GO:0009228">
    <property type="term" value="P:thiamine biosynthetic process"/>
    <property type="evidence" value="ECO:0007669"/>
    <property type="project" value="UniProtKB-KW"/>
</dbReference>
<dbReference type="NCBIfam" id="TIGR01379">
    <property type="entry name" value="thiL"/>
    <property type="match status" value="1"/>
</dbReference>
<dbReference type="AlphaFoldDB" id="A0A4R6RJB7"/>
<comment type="caution">
    <text evidence="2">Lacks conserved residue(s) required for the propagation of feature annotation.</text>
</comment>
<feature type="binding site" evidence="2">
    <location>
        <position position="31"/>
    </location>
    <ligand>
        <name>Mg(2+)</name>
        <dbReference type="ChEBI" id="CHEBI:18420"/>
        <label>3</label>
    </ligand>
</feature>
<dbReference type="UniPathway" id="UPA00060">
    <property type="reaction ID" value="UER00142"/>
</dbReference>
<dbReference type="InterPro" id="IPR010918">
    <property type="entry name" value="PurM-like_C_dom"/>
</dbReference>
<name>A0A4R6RJB7_9HYPH</name>
<feature type="binding site" evidence="2">
    <location>
        <position position="328"/>
    </location>
    <ligand>
        <name>substrate</name>
    </ligand>
</feature>
<feature type="binding site" evidence="2">
    <location>
        <position position="223"/>
    </location>
    <ligand>
        <name>Mg(2+)</name>
        <dbReference type="ChEBI" id="CHEBI:18420"/>
        <label>5</label>
    </ligand>
</feature>
<dbReference type="Gene3D" id="3.30.1330.10">
    <property type="entry name" value="PurM-like, N-terminal domain"/>
    <property type="match status" value="1"/>
</dbReference>
<feature type="binding site" evidence="2">
    <location>
        <position position="124"/>
    </location>
    <ligand>
        <name>Mg(2+)</name>
        <dbReference type="ChEBI" id="CHEBI:18420"/>
        <label>1</label>
    </ligand>
</feature>
<feature type="binding site" evidence="2">
    <location>
        <position position="46"/>
    </location>
    <ligand>
        <name>Mg(2+)</name>
        <dbReference type="ChEBI" id="CHEBI:18420"/>
        <label>4</label>
    </ligand>
</feature>
<feature type="binding site" evidence="2">
    <location>
        <begin position="123"/>
        <end position="124"/>
    </location>
    <ligand>
        <name>ATP</name>
        <dbReference type="ChEBI" id="CHEBI:30616"/>
    </ligand>
</feature>
<comment type="pathway">
    <text evidence="2">Cofactor biosynthesis; thiamine diphosphate biosynthesis; thiamine diphosphate from thiamine phosphate: step 1/1.</text>
</comment>
<comment type="miscellaneous">
    <text evidence="2">Reaction mechanism of ThiL seems to utilize a direct, inline transfer of the gamma-phosphate of ATP to TMP rather than a phosphorylated enzyme intermediate.</text>
</comment>
<dbReference type="EMBL" id="SNXY01000006">
    <property type="protein sequence ID" value="TDP86504.1"/>
    <property type="molecule type" value="Genomic_DNA"/>
</dbReference>
<dbReference type="SUPFAM" id="SSF55326">
    <property type="entry name" value="PurM N-terminal domain-like"/>
    <property type="match status" value="1"/>
</dbReference>
<feature type="binding site" evidence="2">
    <location>
        <position position="48"/>
    </location>
    <ligand>
        <name>Mg(2+)</name>
        <dbReference type="ChEBI" id="CHEBI:18420"/>
        <label>2</label>
    </ligand>
</feature>
<organism evidence="5 6">
    <name type="scientific">Oharaeibacter diazotrophicus</name>
    <dbReference type="NCBI Taxonomy" id="1920512"/>
    <lineage>
        <taxon>Bacteria</taxon>
        <taxon>Pseudomonadati</taxon>
        <taxon>Pseudomonadota</taxon>
        <taxon>Alphaproteobacteria</taxon>
        <taxon>Hyphomicrobiales</taxon>
        <taxon>Pleomorphomonadaceae</taxon>
        <taxon>Oharaeibacter</taxon>
    </lineage>
</organism>
<dbReference type="PANTHER" id="PTHR30270:SF0">
    <property type="entry name" value="THIAMINE-MONOPHOSPHATE KINASE"/>
    <property type="match status" value="1"/>
</dbReference>
<keyword evidence="2" id="KW-0479">Metal-binding</keyword>
<keyword evidence="1 2" id="KW-0784">Thiamine biosynthesis</keyword>
<keyword evidence="2" id="KW-0460">Magnesium</keyword>
<feature type="binding site" evidence="2">
    <location>
        <position position="150"/>
    </location>
    <ligand>
        <name>ATP</name>
        <dbReference type="ChEBI" id="CHEBI:30616"/>
    </ligand>
</feature>
<evidence type="ECO:0000313" key="5">
    <source>
        <dbReference type="EMBL" id="TDP86504.1"/>
    </source>
</evidence>
<feature type="binding site" evidence="2">
    <location>
        <position position="76"/>
    </location>
    <ligand>
        <name>Mg(2+)</name>
        <dbReference type="ChEBI" id="CHEBI:18420"/>
        <label>3</label>
    </ligand>
</feature>
<dbReference type="CDD" id="cd02194">
    <property type="entry name" value="ThiL"/>
    <property type="match status" value="1"/>
</dbReference>
<comment type="catalytic activity">
    <reaction evidence="2">
        <text>thiamine phosphate + ATP = thiamine diphosphate + ADP</text>
        <dbReference type="Rhea" id="RHEA:15913"/>
        <dbReference type="ChEBI" id="CHEBI:30616"/>
        <dbReference type="ChEBI" id="CHEBI:37575"/>
        <dbReference type="ChEBI" id="CHEBI:58937"/>
        <dbReference type="ChEBI" id="CHEBI:456216"/>
        <dbReference type="EC" id="2.7.4.16"/>
    </reaction>
</comment>
<dbReference type="RefSeq" id="WP_245515613.1">
    <property type="nucleotide sequence ID" value="NZ_BSPM01000008.1"/>
</dbReference>
<feature type="binding site" evidence="2">
    <location>
        <position position="76"/>
    </location>
    <ligand>
        <name>Mg(2+)</name>
        <dbReference type="ChEBI" id="CHEBI:18420"/>
        <label>2</label>
    </ligand>
</feature>
<dbReference type="GO" id="GO:0009229">
    <property type="term" value="P:thiamine diphosphate biosynthetic process"/>
    <property type="evidence" value="ECO:0007669"/>
    <property type="project" value="UniProtKB-UniRule"/>
</dbReference>
<dbReference type="PIRSF" id="PIRSF005303">
    <property type="entry name" value="Thiam_monoph_kin"/>
    <property type="match status" value="1"/>
</dbReference>
<dbReference type="Gene3D" id="3.90.650.10">
    <property type="entry name" value="PurM-like C-terminal domain"/>
    <property type="match status" value="1"/>
</dbReference>
<feature type="binding site" evidence="2">
    <location>
        <position position="76"/>
    </location>
    <ligand>
        <name>Mg(2+)</name>
        <dbReference type="ChEBI" id="CHEBI:18420"/>
        <label>4</label>
    </ligand>
</feature>
<dbReference type="Proteomes" id="UP000294547">
    <property type="component" value="Unassembled WGS sequence"/>
</dbReference>
<evidence type="ECO:0000313" key="6">
    <source>
        <dbReference type="Proteomes" id="UP000294547"/>
    </source>
</evidence>
<keyword evidence="2" id="KW-0547">Nucleotide-binding</keyword>
<gene>
    <name evidence="2" type="primary">thiL</name>
    <name evidence="5" type="ORF">EDD54_0381</name>
</gene>